<keyword evidence="2" id="KW-1185">Reference proteome</keyword>
<gene>
    <name evidence="1" type="ORF">RPERSI_LOCUS34834</name>
</gene>
<name>A0ACA9SUS0_9GLOM</name>
<feature type="non-terminal residue" evidence="1">
    <location>
        <position position="52"/>
    </location>
</feature>
<comment type="caution">
    <text evidence="1">The sequence shown here is derived from an EMBL/GenBank/DDBJ whole genome shotgun (WGS) entry which is preliminary data.</text>
</comment>
<evidence type="ECO:0000313" key="1">
    <source>
        <dbReference type="EMBL" id="CAG8847838.1"/>
    </source>
</evidence>
<evidence type="ECO:0000313" key="2">
    <source>
        <dbReference type="Proteomes" id="UP000789920"/>
    </source>
</evidence>
<organism evidence="1 2">
    <name type="scientific">Racocetra persica</name>
    <dbReference type="NCBI Taxonomy" id="160502"/>
    <lineage>
        <taxon>Eukaryota</taxon>
        <taxon>Fungi</taxon>
        <taxon>Fungi incertae sedis</taxon>
        <taxon>Mucoromycota</taxon>
        <taxon>Glomeromycotina</taxon>
        <taxon>Glomeromycetes</taxon>
        <taxon>Diversisporales</taxon>
        <taxon>Gigasporaceae</taxon>
        <taxon>Racocetra</taxon>
    </lineage>
</organism>
<dbReference type="EMBL" id="CAJVQC010157923">
    <property type="protein sequence ID" value="CAG8847838.1"/>
    <property type="molecule type" value="Genomic_DNA"/>
</dbReference>
<accession>A0ACA9SUS0</accession>
<proteinExistence type="predicted"/>
<sequence length="52" mass="5867">MCIMFWDHKNNMLSVAVTNLEHLQKCTGQSIADNVIAAIINHGLEPKKCQAW</sequence>
<dbReference type="Proteomes" id="UP000789920">
    <property type="component" value="Unassembled WGS sequence"/>
</dbReference>
<protein>
    <submittedName>
        <fullName evidence="1">10241_t:CDS:1</fullName>
    </submittedName>
</protein>
<reference evidence="1" key="1">
    <citation type="submission" date="2021-06" db="EMBL/GenBank/DDBJ databases">
        <authorList>
            <person name="Kallberg Y."/>
            <person name="Tangrot J."/>
            <person name="Rosling A."/>
        </authorList>
    </citation>
    <scope>NUCLEOTIDE SEQUENCE</scope>
    <source>
        <strain evidence="1">MA461A</strain>
    </source>
</reference>